<evidence type="ECO:0000256" key="6">
    <source>
        <dbReference type="SAM" id="MobiDB-lite"/>
    </source>
</evidence>
<evidence type="ECO:0000259" key="8">
    <source>
        <dbReference type="Pfam" id="PF00746"/>
    </source>
</evidence>
<feature type="domain" description="MucBP" evidence="10">
    <location>
        <begin position="399"/>
        <end position="478"/>
    </location>
</feature>
<dbReference type="Pfam" id="PF00746">
    <property type="entry name" value="Gram_pos_anchor"/>
    <property type="match status" value="1"/>
</dbReference>
<keyword evidence="7" id="KW-1133">Transmembrane helix</keyword>
<feature type="domain" description="Gram-positive cocci surface proteins LPxTG" evidence="8">
    <location>
        <begin position="775"/>
        <end position="813"/>
    </location>
</feature>
<feature type="region of interest" description="Disordered" evidence="6">
    <location>
        <begin position="60"/>
        <end position="117"/>
    </location>
</feature>
<sequence>MLSPNNKNEFLKKQISQRQKFTIKKLTVGVASVLIGFMFMWGGTNTASANTNDASETAITAKKQSNDQKLTDSQNNDQEINNSTGQSTNTIANNSGTKQGEATTTTNESQDQSTPVPSYYNITVNYRDVTRNNQPIQTLTNNKWEYKQPFKQAAVRAGNKVYQIFKAPYAGYKLMNPEVLDQYFTFDTSGYATLKSGLTDQDINITLDYAMLSPIKVEYVDVDNGNVLASMVLPTYWITTESPAHQAGDIKAPDASRYEGAAINIPGYELVSEPVLGGKITGQTQNSLQDPNYVYLTFKYKKVMTNDDAVTTTSGKGSDGAVIVRQWTSLPGMFTIQGVYGTRIDEDGNGDVEKRTSDLINHYEKQGYSYVGTTGKYYNSDYYNYYAKGTNLYLLPNKPVVVRYVDEQGKQLAADETIAFNQANPDQTNDGLNEREHWYPAGEWQAEAKSIDGYHLVKTAGATTGQFTAYQYVTTFIYAKDQGNVIVKVHDLTDNKDLDDYMYETGLQDVDTPVNYQIAKTIAELQKVGYKVTNPDVSVPGRIAKGTQTVTIYVEHDTVTVTPDKPVDPDTPVNPDNPTGPKFPEGTYNEHLNHSYVRTINYIDDSTKQSVADSKKQTVNAKRTALVDRVNGNLLGYVGEDGQLIDGDGWQKDYNGWEAVKSPEVDGYLTPDITEVEAVRINPNDPSNHQLVNVSYKTKPGNIDPENDEPGIPAGPTPTTPETPDTPAPEQPTTPATPVTLAPKQPTIPEKPTTNTIIVRTSVGSSNKCNSGQTKDIASQLPQTGHDDQKLVAYVGLGMLTSLLVLVGLKKRQQD</sequence>
<dbReference type="Pfam" id="PF06458">
    <property type="entry name" value="MucBP"/>
    <property type="match status" value="2"/>
</dbReference>
<feature type="domain" description="YSIRK Gram-positive signal peptide" evidence="9">
    <location>
        <begin position="18"/>
        <end position="40"/>
    </location>
</feature>
<accession>C7XUZ9</accession>
<feature type="compositionally biased region" description="Polar residues" evidence="6">
    <location>
        <begin position="684"/>
        <end position="696"/>
    </location>
</feature>
<evidence type="ECO:0000256" key="4">
    <source>
        <dbReference type="ARBA" id="ARBA00022737"/>
    </source>
</evidence>
<reference evidence="12 13" key="1">
    <citation type="submission" date="2009-06" db="EMBL/GenBank/DDBJ databases">
        <title>The Genome Sequence of Lactobacillus coleohominis strain 101-4-CHN.</title>
        <authorList>
            <consortium name="The Broad Institute Genome Sequencing Platform"/>
            <person name="Ward D."/>
            <person name="Young S.K."/>
            <person name="Zeng Q."/>
            <person name="Koehrsen M."/>
            <person name="Alvarado L."/>
            <person name="Berlin A."/>
            <person name="Borenstein D."/>
            <person name="Chen Z."/>
            <person name="Engels R."/>
            <person name="Freedman E."/>
            <person name="Gellesch M."/>
            <person name="Goldberg J."/>
            <person name="Griggs A."/>
            <person name="Gujja S."/>
            <person name="Heiman D."/>
            <person name="Hepburn T."/>
            <person name="Howarth C."/>
            <person name="Jen D."/>
            <person name="Larson L."/>
            <person name="Lewis B."/>
            <person name="Mehta T."/>
            <person name="Park D."/>
            <person name="Pearson M."/>
            <person name="Roberts A."/>
            <person name="Saif S."/>
            <person name="Shea T."/>
            <person name="Shenoy N."/>
            <person name="Sisk P."/>
            <person name="Stolte C."/>
            <person name="Sykes S."/>
            <person name="Walk T."/>
            <person name="White J."/>
            <person name="Yandava C."/>
            <person name="Liu Y."/>
            <person name="Xu Q."/>
            <person name="Lander E."/>
            <person name="Nusbaum C."/>
            <person name="Galagan J."/>
            <person name="Birren B."/>
        </authorList>
    </citation>
    <scope>NUCLEOTIDE SEQUENCE [LARGE SCALE GENOMIC DNA]</scope>
    <source>
        <strain evidence="12 13">101-4-CHN</strain>
    </source>
</reference>
<dbReference type="eggNOG" id="COG0810">
    <property type="taxonomic scope" value="Bacteria"/>
</dbReference>
<dbReference type="Gene3D" id="2.60.40.4300">
    <property type="match status" value="1"/>
</dbReference>
<evidence type="ECO:0000313" key="13">
    <source>
        <dbReference type="Proteomes" id="UP000003987"/>
    </source>
</evidence>
<feature type="domain" description="Mub B2-like" evidence="11">
    <location>
        <begin position="590"/>
        <end position="697"/>
    </location>
</feature>
<feature type="domain" description="MucBP" evidence="10">
    <location>
        <begin position="214"/>
        <end position="295"/>
    </location>
</feature>
<evidence type="ECO:0000256" key="2">
    <source>
        <dbReference type="ARBA" id="ARBA00022525"/>
    </source>
</evidence>
<evidence type="ECO:0000256" key="5">
    <source>
        <dbReference type="ARBA" id="ARBA00023088"/>
    </source>
</evidence>
<feature type="transmembrane region" description="Helical" evidence="7">
    <location>
        <begin position="21"/>
        <end position="42"/>
    </location>
</feature>
<dbReference type="STRING" id="575594.HMPREF0501_00515"/>
<keyword evidence="1" id="KW-0134">Cell wall</keyword>
<dbReference type="InterPro" id="IPR041495">
    <property type="entry name" value="Mub_B2"/>
</dbReference>
<keyword evidence="7" id="KW-0472">Membrane</keyword>
<dbReference type="Pfam" id="PF17966">
    <property type="entry name" value="Muc_B2"/>
    <property type="match status" value="1"/>
</dbReference>
<dbReference type="HOGENOM" id="CLU_018439_0_0_9"/>
<dbReference type="AlphaFoldDB" id="C7XUZ9"/>
<feature type="region of interest" description="Disordered" evidence="6">
    <location>
        <begin position="682"/>
        <end position="756"/>
    </location>
</feature>
<evidence type="ECO:0000256" key="3">
    <source>
        <dbReference type="ARBA" id="ARBA00022729"/>
    </source>
</evidence>
<protein>
    <submittedName>
        <fullName evidence="12">Gram-positive signal peptide protein, YSIRK family</fullName>
    </submittedName>
</protein>
<gene>
    <name evidence="12" type="ORF">HMPREF0501_00515</name>
</gene>
<dbReference type="Proteomes" id="UP000003987">
    <property type="component" value="Unassembled WGS sequence"/>
</dbReference>
<feature type="compositionally biased region" description="Low complexity" evidence="6">
    <location>
        <begin position="562"/>
        <end position="579"/>
    </location>
</feature>
<keyword evidence="5" id="KW-0572">Peptidoglycan-anchor</keyword>
<evidence type="ECO:0000313" key="12">
    <source>
        <dbReference type="EMBL" id="EEU31110.1"/>
    </source>
</evidence>
<feature type="region of interest" description="Disordered" evidence="6">
    <location>
        <begin position="562"/>
        <end position="588"/>
    </location>
</feature>
<dbReference type="RefSeq" id="WP_006916303.1">
    <property type="nucleotide sequence ID" value="NZ_GG698802.1"/>
</dbReference>
<dbReference type="NCBIfam" id="TIGR01168">
    <property type="entry name" value="YSIRK_signal"/>
    <property type="match status" value="1"/>
</dbReference>
<feature type="compositionally biased region" description="Pro residues" evidence="6">
    <location>
        <begin position="713"/>
        <end position="732"/>
    </location>
</feature>
<evidence type="ECO:0000256" key="7">
    <source>
        <dbReference type="SAM" id="Phobius"/>
    </source>
</evidence>
<organism evidence="12 13">
    <name type="scientific">Limosilactobacillus coleohominis 101-4-CHN</name>
    <dbReference type="NCBI Taxonomy" id="575594"/>
    <lineage>
        <taxon>Bacteria</taxon>
        <taxon>Bacillati</taxon>
        <taxon>Bacillota</taxon>
        <taxon>Bacilli</taxon>
        <taxon>Lactobacillales</taxon>
        <taxon>Lactobacillaceae</taxon>
        <taxon>Limosilactobacillus</taxon>
    </lineage>
</organism>
<dbReference type="InterPro" id="IPR009459">
    <property type="entry name" value="MucBP_dom"/>
</dbReference>
<name>C7XUZ9_9LACO</name>
<feature type="compositionally biased region" description="Polar residues" evidence="6">
    <location>
        <begin position="71"/>
        <end position="117"/>
    </location>
</feature>
<keyword evidence="13" id="KW-1185">Reference proteome</keyword>
<keyword evidence="2" id="KW-0964">Secreted</keyword>
<evidence type="ECO:0000256" key="1">
    <source>
        <dbReference type="ARBA" id="ARBA00022512"/>
    </source>
</evidence>
<dbReference type="Gene3D" id="3.10.20.320">
    <property type="entry name" value="Putative peptidoglycan bound protein (lpxtg motif)"/>
    <property type="match status" value="1"/>
</dbReference>
<keyword evidence="4" id="KW-0677">Repeat</keyword>
<dbReference type="NCBIfam" id="TIGR01167">
    <property type="entry name" value="LPXTG_anchor"/>
    <property type="match status" value="1"/>
</dbReference>
<keyword evidence="7" id="KW-0812">Transmembrane</keyword>
<evidence type="ECO:0000259" key="11">
    <source>
        <dbReference type="Pfam" id="PF17966"/>
    </source>
</evidence>
<feature type="transmembrane region" description="Helical" evidence="7">
    <location>
        <begin position="791"/>
        <end position="809"/>
    </location>
</feature>
<dbReference type="InterPro" id="IPR005877">
    <property type="entry name" value="YSIRK_signal_dom"/>
</dbReference>
<dbReference type="Pfam" id="PF04650">
    <property type="entry name" value="YSIRK_signal"/>
    <property type="match status" value="1"/>
</dbReference>
<dbReference type="InterPro" id="IPR019931">
    <property type="entry name" value="LPXTG_anchor"/>
</dbReference>
<dbReference type="OrthoDB" id="2330051at2"/>
<evidence type="ECO:0000259" key="10">
    <source>
        <dbReference type="Pfam" id="PF06458"/>
    </source>
</evidence>
<evidence type="ECO:0000259" key="9">
    <source>
        <dbReference type="Pfam" id="PF04650"/>
    </source>
</evidence>
<feature type="compositionally biased region" description="Low complexity" evidence="6">
    <location>
        <begin position="733"/>
        <end position="743"/>
    </location>
</feature>
<dbReference type="EMBL" id="GG698802">
    <property type="protein sequence ID" value="EEU31110.1"/>
    <property type="molecule type" value="Genomic_DNA"/>
</dbReference>
<keyword evidence="3" id="KW-0732">Signal</keyword>
<proteinExistence type="predicted"/>